<evidence type="ECO:0000259" key="1">
    <source>
        <dbReference type="Pfam" id="PF09643"/>
    </source>
</evidence>
<comment type="caution">
    <text evidence="2">The sequence shown here is derived from an EMBL/GenBank/DDBJ whole genome shotgun (WGS) entry which is preliminary data.</text>
</comment>
<reference evidence="2" key="1">
    <citation type="journal article" date="2021" name="PeerJ">
        <title>Extensive microbial diversity within the chicken gut microbiome revealed by metagenomics and culture.</title>
        <authorList>
            <person name="Gilroy R."/>
            <person name="Ravi A."/>
            <person name="Getino M."/>
            <person name="Pursley I."/>
            <person name="Horton D.L."/>
            <person name="Alikhan N.F."/>
            <person name="Baker D."/>
            <person name="Gharbi K."/>
            <person name="Hall N."/>
            <person name="Watson M."/>
            <person name="Adriaenssens E.M."/>
            <person name="Foster-Nyarko E."/>
            <person name="Jarju S."/>
            <person name="Secka A."/>
            <person name="Antonio M."/>
            <person name="Oren A."/>
            <person name="Chaudhuri R.R."/>
            <person name="La Ragione R."/>
            <person name="Hildebrand F."/>
            <person name="Pallen M.J."/>
        </authorList>
    </citation>
    <scope>NUCLEOTIDE SEQUENCE</scope>
    <source>
        <strain evidence="2">CHK179-7159</strain>
    </source>
</reference>
<dbReference type="InterPro" id="IPR023385">
    <property type="entry name" value="YopX-like_C"/>
</dbReference>
<dbReference type="EMBL" id="DWYY01000026">
    <property type="protein sequence ID" value="HJA91933.1"/>
    <property type="molecule type" value="Genomic_DNA"/>
</dbReference>
<dbReference type="Pfam" id="PF09643">
    <property type="entry name" value="YopX"/>
    <property type="match status" value="1"/>
</dbReference>
<accession>A0A9D2KYV4</accession>
<feature type="domain" description="YopX protein" evidence="1">
    <location>
        <begin position="44"/>
        <end position="138"/>
    </location>
</feature>
<dbReference type="NCBIfam" id="TIGR01671">
    <property type="entry name" value="phage_TIGR01671"/>
    <property type="match status" value="1"/>
</dbReference>
<dbReference type="SUPFAM" id="SSF159006">
    <property type="entry name" value="YopX-like"/>
    <property type="match status" value="1"/>
</dbReference>
<evidence type="ECO:0000313" key="2">
    <source>
        <dbReference type="EMBL" id="HJA91933.1"/>
    </source>
</evidence>
<dbReference type="AlphaFoldDB" id="A0A9D2KYV4"/>
<reference evidence="2" key="2">
    <citation type="submission" date="2021-04" db="EMBL/GenBank/DDBJ databases">
        <authorList>
            <person name="Gilroy R."/>
        </authorList>
    </citation>
    <scope>NUCLEOTIDE SEQUENCE</scope>
    <source>
        <strain evidence="2">CHK179-7159</strain>
    </source>
</reference>
<protein>
    <recommendedName>
        <fullName evidence="1">YopX protein domain-containing protein</fullName>
    </recommendedName>
</protein>
<dbReference type="Gene3D" id="2.30.30.290">
    <property type="entry name" value="YopX-like domains"/>
    <property type="match status" value="1"/>
</dbReference>
<sequence length="146" mass="16859">MREILFKAKRIDNGKWVEGNIIYSADAAEGYEAIIIPIEKSNMYADEHDKNIGFEKWYKVNHETLCQYTGLEDKNGNRIWENDIVSGKFNYEKIIGSVNYGSNAQYYIERKGLYGIYLDNSEDWLDVVGNIFDNPELLAQDGEKNA</sequence>
<dbReference type="InterPro" id="IPR019096">
    <property type="entry name" value="YopX_protein"/>
</dbReference>
<gene>
    <name evidence="2" type="ORF">H9717_02240</name>
</gene>
<dbReference type="InterPro" id="IPR010024">
    <property type="entry name" value="CHP16711"/>
</dbReference>
<dbReference type="Proteomes" id="UP000886858">
    <property type="component" value="Unassembled WGS sequence"/>
</dbReference>
<organism evidence="2 3">
    <name type="scientific">Candidatus Eisenbergiella merdipullorum</name>
    <dbReference type="NCBI Taxonomy" id="2838553"/>
    <lineage>
        <taxon>Bacteria</taxon>
        <taxon>Bacillati</taxon>
        <taxon>Bacillota</taxon>
        <taxon>Clostridia</taxon>
        <taxon>Lachnospirales</taxon>
        <taxon>Lachnospiraceae</taxon>
        <taxon>Eisenbergiella</taxon>
    </lineage>
</organism>
<name>A0A9D2KYV4_9FIRM</name>
<evidence type="ECO:0000313" key="3">
    <source>
        <dbReference type="Proteomes" id="UP000886858"/>
    </source>
</evidence>
<proteinExistence type="predicted"/>